<dbReference type="RefSeq" id="WP_089815042.1">
    <property type="nucleotide sequence ID" value="NZ_FOZK01000001.1"/>
</dbReference>
<evidence type="ECO:0000313" key="3">
    <source>
        <dbReference type="Proteomes" id="UP000199062"/>
    </source>
</evidence>
<sequence>MDVSPKKIKLALLTLLMVPLIALVFLAGLADGGPFGPVQGTLIALFLAGVYFLRGGKEFLTAAQTGVALTGFVLVISVAYAAAVYAEGGQVSVDSLATFGFVLVLAIGYTVVSGVAKRYRYE</sequence>
<dbReference type="Proteomes" id="UP000199062">
    <property type="component" value="Unassembled WGS sequence"/>
</dbReference>
<keyword evidence="1" id="KW-0812">Transmembrane</keyword>
<evidence type="ECO:0000256" key="1">
    <source>
        <dbReference type="SAM" id="Phobius"/>
    </source>
</evidence>
<proteinExistence type="predicted"/>
<keyword evidence="3" id="KW-1185">Reference proteome</keyword>
<name>A0A1I6KQU1_9EURY</name>
<dbReference type="EMBL" id="FOZK01000001">
    <property type="protein sequence ID" value="SFR93619.1"/>
    <property type="molecule type" value="Genomic_DNA"/>
</dbReference>
<keyword evidence="1" id="KW-0472">Membrane</keyword>
<feature type="transmembrane region" description="Helical" evidence="1">
    <location>
        <begin position="36"/>
        <end position="53"/>
    </location>
</feature>
<gene>
    <name evidence="2" type="ORF">SAMN05216559_1335</name>
</gene>
<evidence type="ECO:0000313" key="2">
    <source>
        <dbReference type="EMBL" id="SFR93619.1"/>
    </source>
</evidence>
<dbReference type="AlphaFoldDB" id="A0A1I6KQU1"/>
<dbReference type="STRING" id="767519.SAMN05216559_1335"/>
<feature type="transmembrane region" description="Helical" evidence="1">
    <location>
        <begin position="12"/>
        <end position="30"/>
    </location>
</feature>
<feature type="transmembrane region" description="Helical" evidence="1">
    <location>
        <begin position="65"/>
        <end position="85"/>
    </location>
</feature>
<protein>
    <submittedName>
        <fullName evidence="2">Uncharacterized protein</fullName>
    </submittedName>
</protein>
<reference evidence="2 3" key="1">
    <citation type="submission" date="2016-10" db="EMBL/GenBank/DDBJ databases">
        <authorList>
            <person name="de Groot N.N."/>
        </authorList>
    </citation>
    <scope>NUCLEOTIDE SEQUENCE [LARGE SCALE GENOMIC DNA]</scope>
    <source>
        <strain evidence="2 3">CGMCC 1.10457</strain>
    </source>
</reference>
<keyword evidence="1" id="KW-1133">Transmembrane helix</keyword>
<organism evidence="2 3">
    <name type="scientific">Halomicrobium zhouii</name>
    <dbReference type="NCBI Taxonomy" id="767519"/>
    <lineage>
        <taxon>Archaea</taxon>
        <taxon>Methanobacteriati</taxon>
        <taxon>Methanobacteriota</taxon>
        <taxon>Stenosarchaea group</taxon>
        <taxon>Halobacteria</taxon>
        <taxon>Halobacteriales</taxon>
        <taxon>Haloarculaceae</taxon>
        <taxon>Halomicrobium</taxon>
    </lineage>
</organism>
<accession>A0A1I6KQU1</accession>
<feature type="transmembrane region" description="Helical" evidence="1">
    <location>
        <begin position="97"/>
        <end position="116"/>
    </location>
</feature>